<dbReference type="AlphaFoldDB" id="A0AA38M973"/>
<gene>
    <name evidence="1" type="ORF">Zmor_019500</name>
</gene>
<proteinExistence type="predicted"/>
<evidence type="ECO:0000313" key="2">
    <source>
        <dbReference type="Proteomes" id="UP001168821"/>
    </source>
</evidence>
<organism evidence="1 2">
    <name type="scientific">Zophobas morio</name>
    <dbReference type="NCBI Taxonomy" id="2755281"/>
    <lineage>
        <taxon>Eukaryota</taxon>
        <taxon>Metazoa</taxon>
        <taxon>Ecdysozoa</taxon>
        <taxon>Arthropoda</taxon>
        <taxon>Hexapoda</taxon>
        <taxon>Insecta</taxon>
        <taxon>Pterygota</taxon>
        <taxon>Neoptera</taxon>
        <taxon>Endopterygota</taxon>
        <taxon>Coleoptera</taxon>
        <taxon>Polyphaga</taxon>
        <taxon>Cucujiformia</taxon>
        <taxon>Tenebrionidae</taxon>
        <taxon>Zophobas</taxon>
    </lineage>
</organism>
<dbReference type="Proteomes" id="UP001168821">
    <property type="component" value="Unassembled WGS sequence"/>
</dbReference>
<comment type="caution">
    <text evidence="1">The sequence shown here is derived from an EMBL/GenBank/DDBJ whole genome shotgun (WGS) entry which is preliminary data.</text>
</comment>
<protein>
    <submittedName>
        <fullName evidence="1">Uncharacterized protein</fullName>
    </submittedName>
</protein>
<reference evidence="1" key="1">
    <citation type="journal article" date="2023" name="G3 (Bethesda)">
        <title>Whole genome assemblies of Zophobas morio and Tenebrio molitor.</title>
        <authorList>
            <person name="Kaur S."/>
            <person name="Stinson S.A."/>
            <person name="diCenzo G.C."/>
        </authorList>
    </citation>
    <scope>NUCLEOTIDE SEQUENCE</scope>
    <source>
        <strain evidence="1">QUZm001</strain>
    </source>
</reference>
<sequence>MGVPPPLGHLVHKKLRVHVQFQHVTAEFSFVPTQQGARSSQSSVFNLIETASTKKTVGGAVDFFPALFSVSLIRKVMSLCVAEDLKTGQ</sequence>
<name>A0AA38M973_9CUCU</name>
<accession>A0AA38M973</accession>
<keyword evidence="2" id="KW-1185">Reference proteome</keyword>
<dbReference type="EMBL" id="JALNTZ010000006">
    <property type="protein sequence ID" value="KAJ3647634.1"/>
    <property type="molecule type" value="Genomic_DNA"/>
</dbReference>
<evidence type="ECO:0000313" key="1">
    <source>
        <dbReference type="EMBL" id="KAJ3647634.1"/>
    </source>
</evidence>